<accession>A0A8E2DNX8</accession>
<dbReference type="GO" id="GO:0016020">
    <property type="term" value="C:membrane"/>
    <property type="evidence" value="ECO:0007669"/>
    <property type="project" value="UniProtKB-SubCell"/>
</dbReference>
<dbReference type="InterPro" id="IPR036396">
    <property type="entry name" value="Cyt_P450_sf"/>
</dbReference>
<dbReference type="PRINTS" id="PR00463">
    <property type="entry name" value="EP450I"/>
</dbReference>
<evidence type="ECO:0000256" key="1">
    <source>
        <dbReference type="ARBA" id="ARBA00001971"/>
    </source>
</evidence>
<dbReference type="GO" id="GO:0020037">
    <property type="term" value="F:heme binding"/>
    <property type="evidence" value="ECO:0007669"/>
    <property type="project" value="InterPro"/>
</dbReference>
<evidence type="ECO:0000256" key="7">
    <source>
        <dbReference type="ARBA" id="ARBA00022723"/>
    </source>
</evidence>
<evidence type="ECO:0000256" key="4">
    <source>
        <dbReference type="ARBA" id="ARBA00010617"/>
    </source>
</evidence>
<dbReference type="EMBL" id="KV722376">
    <property type="protein sequence ID" value="OCH91993.1"/>
    <property type="molecule type" value="Genomic_DNA"/>
</dbReference>
<keyword evidence="5 13" id="KW-0349">Heme</keyword>
<comment type="cofactor">
    <cofactor evidence="1 13">
        <name>heme</name>
        <dbReference type="ChEBI" id="CHEBI:30413"/>
    </cofactor>
</comment>
<organism evidence="15 16">
    <name type="scientific">Obba rivulosa</name>
    <dbReference type="NCBI Taxonomy" id="1052685"/>
    <lineage>
        <taxon>Eukaryota</taxon>
        <taxon>Fungi</taxon>
        <taxon>Dikarya</taxon>
        <taxon>Basidiomycota</taxon>
        <taxon>Agaricomycotina</taxon>
        <taxon>Agaricomycetes</taxon>
        <taxon>Polyporales</taxon>
        <taxon>Gelatoporiaceae</taxon>
        <taxon>Obba</taxon>
    </lineage>
</organism>
<dbReference type="CDD" id="cd11065">
    <property type="entry name" value="CYP64-like"/>
    <property type="match status" value="1"/>
</dbReference>
<keyword evidence="9 14" id="KW-0560">Oxidoreductase</keyword>
<evidence type="ECO:0000256" key="11">
    <source>
        <dbReference type="ARBA" id="ARBA00023033"/>
    </source>
</evidence>
<evidence type="ECO:0000256" key="13">
    <source>
        <dbReference type="PIRSR" id="PIRSR602401-1"/>
    </source>
</evidence>
<dbReference type="Proteomes" id="UP000250043">
    <property type="component" value="Unassembled WGS sequence"/>
</dbReference>
<comment type="pathway">
    <text evidence="3">Secondary metabolite biosynthesis.</text>
</comment>
<sequence>MSVFDLRWIQFSLFLVAVTSYLFKRLRYATASRGLPLPPGPSGKPIIGSLLELAQHETARALARYREPYGDIVMFQGLGNKVLMLNSLQAINDLLDKRSSKYSHRPESVFGGELVGMHESMVFLSYGDEWRAHRRLAHAALNPTQVKQYHTIQEDIATSLAKSLLDTPEDFFSLVRMSAGRTVIAVTYGIPASSAQTEYILTGESFLEIAGKATIPGNYLCDFISPLKYAPSWVPFQQEAAEGRKLMKELLTKPFEHVKRDMDAGVALPSLTRNLLMSPPDDTSDFDRRLMWVAGSMFAAGAETTYATVLSFILAMALNPDKLKLAQAEIDAVIGNDRLPTIQDRGSLPYVEAVIKETMRWQPALPLSVARRSAEDDFYRGYYIPKDTVVIPNVWALAYEPNSKYNPEAFLPERFLDPTQSIVDPGAWAFGFGRRICPGRHMGENSVFILIATLLAVFDISAPTDAEIIPEFTQHLVRLPKPYKCRILPRSNAKVGVVETRAASTVV</sequence>
<evidence type="ECO:0000256" key="5">
    <source>
        <dbReference type="ARBA" id="ARBA00022617"/>
    </source>
</evidence>
<dbReference type="InterPro" id="IPR002401">
    <property type="entry name" value="Cyt_P450_E_grp-I"/>
</dbReference>
<name>A0A8E2DNX8_9APHY</name>
<keyword evidence="7 13" id="KW-0479">Metal-binding</keyword>
<evidence type="ECO:0000256" key="6">
    <source>
        <dbReference type="ARBA" id="ARBA00022692"/>
    </source>
</evidence>
<dbReference type="Pfam" id="PF00067">
    <property type="entry name" value="p450"/>
    <property type="match status" value="1"/>
</dbReference>
<proteinExistence type="inferred from homology"/>
<keyword evidence="11 14" id="KW-0503">Monooxygenase</keyword>
<evidence type="ECO:0000256" key="9">
    <source>
        <dbReference type="ARBA" id="ARBA00023002"/>
    </source>
</evidence>
<dbReference type="InterPro" id="IPR001128">
    <property type="entry name" value="Cyt_P450"/>
</dbReference>
<dbReference type="SUPFAM" id="SSF48264">
    <property type="entry name" value="Cytochrome P450"/>
    <property type="match status" value="1"/>
</dbReference>
<keyword evidence="6" id="KW-0812">Transmembrane</keyword>
<evidence type="ECO:0000313" key="15">
    <source>
        <dbReference type="EMBL" id="OCH91993.1"/>
    </source>
</evidence>
<dbReference type="PRINTS" id="PR00385">
    <property type="entry name" value="P450"/>
</dbReference>
<keyword evidence="12" id="KW-0472">Membrane</keyword>
<protein>
    <submittedName>
        <fullName evidence="15">Cytochrome P450</fullName>
    </submittedName>
</protein>
<dbReference type="InterPro" id="IPR050364">
    <property type="entry name" value="Cytochrome_P450_fung"/>
</dbReference>
<evidence type="ECO:0000256" key="10">
    <source>
        <dbReference type="ARBA" id="ARBA00023004"/>
    </source>
</evidence>
<reference evidence="15 16" key="1">
    <citation type="submission" date="2016-07" db="EMBL/GenBank/DDBJ databases">
        <title>Draft genome of the white-rot fungus Obba rivulosa 3A-2.</title>
        <authorList>
            <consortium name="DOE Joint Genome Institute"/>
            <person name="Miettinen O."/>
            <person name="Riley R."/>
            <person name="Acob R."/>
            <person name="Barry K."/>
            <person name="Cullen D."/>
            <person name="De Vries R."/>
            <person name="Hainaut M."/>
            <person name="Hatakka A."/>
            <person name="Henrissat B."/>
            <person name="Hilden K."/>
            <person name="Kuo R."/>
            <person name="Labutti K."/>
            <person name="Lipzen A."/>
            <person name="Makela M.R."/>
            <person name="Sandor L."/>
            <person name="Spatafora J.W."/>
            <person name="Grigoriev I.V."/>
            <person name="Hibbett D.S."/>
        </authorList>
    </citation>
    <scope>NUCLEOTIDE SEQUENCE [LARGE SCALE GENOMIC DNA]</scope>
    <source>
        <strain evidence="15 16">3A-2</strain>
    </source>
</reference>
<dbReference type="PANTHER" id="PTHR46300:SF7">
    <property type="entry name" value="P450, PUTATIVE (EUROFUNG)-RELATED"/>
    <property type="match status" value="1"/>
</dbReference>
<dbReference type="Gene3D" id="1.10.630.10">
    <property type="entry name" value="Cytochrome P450"/>
    <property type="match status" value="1"/>
</dbReference>
<comment type="subcellular location">
    <subcellularLocation>
        <location evidence="2">Membrane</location>
        <topology evidence="2">Single-pass membrane protein</topology>
    </subcellularLocation>
</comment>
<evidence type="ECO:0000256" key="14">
    <source>
        <dbReference type="RuleBase" id="RU000461"/>
    </source>
</evidence>
<evidence type="ECO:0000256" key="12">
    <source>
        <dbReference type="ARBA" id="ARBA00023136"/>
    </source>
</evidence>
<dbReference type="GO" id="GO:0004497">
    <property type="term" value="F:monooxygenase activity"/>
    <property type="evidence" value="ECO:0007669"/>
    <property type="project" value="UniProtKB-KW"/>
</dbReference>
<evidence type="ECO:0000313" key="16">
    <source>
        <dbReference type="Proteomes" id="UP000250043"/>
    </source>
</evidence>
<comment type="similarity">
    <text evidence="4 14">Belongs to the cytochrome P450 family.</text>
</comment>
<dbReference type="InterPro" id="IPR017972">
    <property type="entry name" value="Cyt_P450_CS"/>
</dbReference>
<dbReference type="AlphaFoldDB" id="A0A8E2DNX8"/>
<dbReference type="GO" id="GO:0005506">
    <property type="term" value="F:iron ion binding"/>
    <property type="evidence" value="ECO:0007669"/>
    <property type="project" value="InterPro"/>
</dbReference>
<dbReference type="PANTHER" id="PTHR46300">
    <property type="entry name" value="P450, PUTATIVE (EUROFUNG)-RELATED-RELATED"/>
    <property type="match status" value="1"/>
</dbReference>
<dbReference type="GO" id="GO:0016705">
    <property type="term" value="F:oxidoreductase activity, acting on paired donors, with incorporation or reduction of molecular oxygen"/>
    <property type="evidence" value="ECO:0007669"/>
    <property type="project" value="InterPro"/>
</dbReference>
<evidence type="ECO:0000256" key="8">
    <source>
        <dbReference type="ARBA" id="ARBA00022989"/>
    </source>
</evidence>
<feature type="binding site" description="axial binding residue" evidence="13">
    <location>
        <position position="437"/>
    </location>
    <ligand>
        <name>heme</name>
        <dbReference type="ChEBI" id="CHEBI:30413"/>
    </ligand>
    <ligandPart>
        <name>Fe</name>
        <dbReference type="ChEBI" id="CHEBI:18248"/>
    </ligandPart>
</feature>
<keyword evidence="16" id="KW-1185">Reference proteome</keyword>
<dbReference type="PROSITE" id="PS00086">
    <property type="entry name" value="CYTOCHROME_P450"/>
    <property type="match status" value="1"/>
</dbReference>
<dbReference type="OrthoDB" id="2789670at2759"/>
<evidence type="ECO:0000256" key="3">
    <source>
        <dbReference type="ARBA" id="ARBA00005179"/>
    </source>
</evidence>
<keyword evidence="8" id="KW-1133">Transmembrane helix</keyword>
<gene>
    <name evidence="15" type="ORF">OBBRIDRAFT_774265</name>
</gene>
<keyword evidence="10 13" id="KW-0408">Iron</keyword>
<evidence type="ECO:0000256" key="2">
    <source>
        <dbReference type="ARBA" id="ARBA00004167"/>
    </source>
</evidence>